<feature type="region of interest" description="Disordered" evidence="1">
    <location>
        <begin position="1"/>
        <end position="48"/>
    </location>
</feature>
<evidence type="ECO:0000313" key="2">
    <source>
        <dbReference type="EMBL" id="KAJ3734624.1"/>
    </source>
</evidence>
<comment type="caution">
    <text evidence="2">The sequence shown here is derived from an EMBL/GenBank/DDBJ whole genome shotgun (WGS) entry which is preliminary data.</text>
</comment>
<dbReference type="EMBL" id="JANVFO010000013">
    <property type="protein sequence ID" value="KAJ3734624.1"/>
    <property type="molecule type" value="Genomic_DNA"/>
</dbReference>
<proteinExistence type="predicted"/>
<sequence length="437" mass="47735">MVDVVEADPARITQSEEDEEEEEEEEEERAERECLERELPGLSATRRSQLHPESLEYLLRLTGAERTAAISTLSQCMSAYDFRRQNNILKNQFVIDTMSEGQTGTDIIDIPTGMKGFLPSSKPVTSKATTSKTVTLSKSSVPSSDSQHTAPKPSNDSFSPPSDDLPALGEMNTDNGAMSSTSSTPTQFAAEDSSTQSNTDTAGSTPSPPTQFAAEDISAQSNTDTDGDLPSTPSSPTQLAAQGSSMPQSNQDTDGVLSTSGSLSPPALQAPSLASNVNIQVDKFDWPKWLSDVTINAWTALERNYKFSNPNGSSATFNASGRPSAISWWFCNRKPVLRAPPDHIIGCLIINENDRGDWSNLIRPGQCGILTVLLCLFWWYKCLPAPSQDWNSTLQDVSWVVNELVKATKNRTQARKRKLSPPPEEQGPRTRMRTRQG</sequence>
<name>A0AA38MVM4_9AGAR</name>
<feature type="compositionally biased region" description="Polar residues" evidence="1">
    <location>
        <begin position="172"/>
        <end position="205"/>
    </location>
</feature>
<feature type="compositionally biased region" description="Polar residues" evidence="1">
    <location>
        <begin position="231"/>
        <end position="263"/>
    </location>
</feature>
<feature type="compositionally biased region" description="Basic and acidic residues" evidence="1">
    <location>
        <begin position="29"/>
        <end position="39"/>
    </location>
</feature>
<feature type="compositionally biased region" description="Low complexity" evidence="1">
    <location>
        <begin position="119"/>
        <end position="166"/>
    </location>
</feature>
<reference evidence="2" key="1">
    <citation type="submission" date="2022-08" db="EMBL/GenBank/DDBJ databases">
        <authorList>
            <consortium name="DOE Joint Genome Institute"/>
            <person name="Min B."/>
            <person name="Sierra-Patev S."/>
            <person name="Naranjo-Ortiz M."/>
            <person name="Looney B."/>
            <person name="Konkel Z."/>
            <person name="Slot J.C."/>
            <person name="Sakamoto Y."/>
            <person name="Steenwyk J.L."/>
            <person name="Rokas A."/>
            <person name="Carro J."/>
            <person name="Camarero S."/>
            <person name="Ferreira P."/>
            <person name="Molpeceres G."/>
            <person name="Ruiz-duenas F.J."/>
            <person name="Serrano A."/>
            <person name="Henrissat B."/>
            <person name="Drula E."/>
            <person name="Hughes K.W."/>
            <person name="Mata J.L."/>
            <person name="Ishikawa N.K."/>
            <person name="Vargas-Isla R."/>
            <person name="Ushijima S."/>
            <person name="Smith C.A."/>
            <person name="Ahrendt S."/>
            <person name="Andreopoulos W."/>
            <person name="He G."/>
            <person name="LaButti K."/>
            <person name="Lipzen A."/>
            <person name="Ng V."/>
            <person name="Riley R."/>
            <person name="Sandor L."/>
            <person name="Barry K."/>
            <person name="Martinez A.T."/>
            <person name="Xiao Y."/>
            <person name="Gibbons J.G."/>
            <person name="Terashima K."/>
            <person name="Hibbett D.S."/>
            <person name="Grigoriev I.V."/>
        </authorList>
    </citation>
    <scope>NUCLEOTIDE SEQUENCE</scope>
    <source>
        <strain evidence="2">ET3784</strain>
    </source>
</reference>
<organism evidence="2 3">
    <name type="scientific">Lentinula guzmanii</name>
    <dbReference type="NCBI Taxonomy" id="2804957"/>
    <lineage>
        <taxon>Eukaryota</taxon>
        <taxon>Fungi</taxon>
        <taxon>Dikarya</taxon>
        <taxon>Basidiomycota</taxon>
        <taxon>Agaricomycotina</taxon>
        <taxon>Agaricomycetes</taxon>
        <taxon>Agaricomycetidae</taxon>
        <taxon>Agaricales</taxon>
        <taxon>Marasmiineae</taxon>
        <taxon>Omphalotaceae</taxon>
        <taxon>Lentinula</taxon>
    </lineage>
</organism>
<feature type="region of interest" description="Disordered" evidence="1">
    <location>
        <begin position="410"/>
        <end position="437"/>
    </location>
</feature>
<feature type="region of interest" description="Disordered" evidence="1">
    <location>
        <begin position="119"/>
        <end position="270"/>
    </location>
</feature>
<gene>
    <name evidence="2" type="ORF">DFJ43DRAFT_1152295</name>
</gene>
<keyword evidence="3" id="KW-1185">Reference proteome</keyword>
<feature type="compositionally biased region" description="Basic residues" evidence="1">
    <location>
        <begin position="410"/>
        <end position="419"/>
    </location>
</feature>
<reference evidence="2" key="2">
    <citation type="journal article" date="2023" name="Proc. Natl. Acad. Sci. U.S.A.">
        <title>A global phylogenomic analysis of the shiitake genus Lentinula.</title>
        <authorList>
            <person name="Sierra-Patev S."/>
            <person name="Min B."/>
            <person name="Naranjo-Ortiz M."/>
            <person name="Looney B."/>
            <person name="Konkel Z."/>
            <person name="Slot J.C."/>
            <person name="Sakamoto Y."/>
            <person name="Steenwyk J.L."/>
            <person name="Rokas A."/>
            <person name="Carro J."/>
            <person name="Camarero S."/>
            <person name="Ferreira P."/>
            <person name="Molpeceres G."/>
            <person name="Ruiz-Duenas F.J."/>
            <person name="Serrano A."/>
            <person name="Henrissat B."/>
            <person name="Drula E."/>
            <person name="Hughes K.W."/>
            <person name="Mata J.L."/>
            <person name="Ishikawa N.K."/>
            <person name="Vargas-Isla R."/>
            <person name="Ushijima S."/>
            <person name="Smith C.A."/>
            <person name="Donoghue J."/>
            <person name="Ahrendt S."/>
            <person name="Andreopoulos W."/>
            <person name="He G."/>
            <person name="LaButti K."/>
            <person name="Lipzen A."/>
            <person name="Ng V."/>
            <person name="Riley R."/>
            <person name="Sandor L."/>
            <person name="Barry K."/>
            <person name="Martinez A.T."/>
            <person name="Xiao Y."/>
            <person name="Gibbons J.G."/>
            <person name="Terashima K."/>
            <person name="Grigoriev I.V."/>
            <person name="Hibbett D."/>
        </authorList>
    </citation>
    <scope>NUCLEOTIDE SEQUENCE</scope>
    <source>
        <strain evidence="2">ET3784</strain>
    </source>
</reference>
<evidence type="ECO:0000313" key="3">
    <source>
        <dbReference type="Proteomes" id="UP001176059"/>
    </source>
</evidence>
<dbReference type="Proteomes" id="UP001176059">
    <property type="component" value="Unassembled WGS sequence"/>
</dbReference>
<protein>
    <submittedName>
        <fullName evidence="2">Uncharacterized protein</fullName>
    </submittedName>
</protein>
<feature type="compositionally biased region" description="Acidic residues" evidence="1">
    <location>
        <begin position="15"/>
        <end position="28"/>
    </location>
</feature>
<accession>A0AA38MVM4</accession>
<evidence type="ECO:0000256" key="1">
    <source>
        <dbReference type="SAM" id="MobiDB-lite"/>
    </source>
</evidence>
<dbReference type="AlphaFoldDB" id="A0AA38MVM4"/>